<dbReference type="EMBL" id="AJYJ02000098">
    <property type="protein sequence ID" value="OEF11823.1"/>
    <property type="molecule type" value="Genomic_DNA"/>
</dbReference>
<protein>
    <recommendedName>
        <fullName evidence="4">Hemolysin</fullName>
    </recommendedName>
</protein>
<feature type="signal peptide" evidence="1">
    <location>
        <begin position="1"/>
        <end position="22"/>
    </location>
</feature>
<evidence type="ECO:0000313" key="3">
    <source>
        <dbReference type="Proteomes" id="UP000095059"/>
    </source>
</evidence>
<feature type="chain" id="PRO_5046876429" description="Hemolysin" evidence="1">
    <location>
        <begin position="23"/>
        <end position="343"/>
    </location>
</feature>
<reference evidence="2 3" key="1">
    <citation type="journal article" date="2012" name="Science">
        <title>Ecological populations of bacteria act as socially cohesive units of antibiotic production and resistance.</title>
        <authorList>
            <person name="Cordero O.X."/>
            <person name="Wildschutte H."/>
            <person name="Kirkup B."/>
            <person name="Proehl S."/>
            <person name="Ngo L."/>
            <person name="Hussain F."/>
            <person name="Le Roux F."/>
            <person name="Mincer T."/>
            <person name="Polz M.F."/>
        </authorList>
    </citation>
    <scope>NUCLEOTIDE SEQUENCE [LARGE SCALE GENOMIC DNA]</scope>
    <source>
        <strain evidence="2 3">5S-186</strain>
    </source>
</reference>
<keyword evidence="1" id="KW-0732">Signal</keyword>
<accession>A0ABX3ATG3</accession>
<dbReference type="Proteomes" id="UP000095059">
    <property type="component" value="Unassembled WGS sequence"/>
</dbReference>
<keyword evidence="3" id="KW-1185">Reference proteome</keyword>
<organism evidence="2 3">
    <name type="scientific">Aliivibrio logei 5S-186</name>
    <dbReference type="NCBI Taxonomy" id="626086"/>
    <lineage>
        <taxon>Bacteria</taxon>
        <taxon>Pseudomonadati</taxon>
        <taxon>Pseudomonadota</taxon>
        <taxon>Gammaproteobacteria</taxon>
        <taxon>Vibrionales</taxon>
        <taxon>Vibrionaceae</taxon>
        <taxon>Aliivibrio</taxon>
    </lineage>
</organism>
<evidence type="ECO:0000313" key="2">
    <source>
        <dbReference type="EMBL" id="OEF11823.1"/>
    </source>
</evidence>
<evidence type="ECO:0008006" key="4">
    <source>
        <dbReference type="Google" id="ProtNLM"/>
    </source>
</evidence>
<name>A0ABX3ATG3_ALILO</name>
<gene>
    <name evidence="2" type="ORF">A1Q5_09780</name>
</gene>
<comment type="caution">
    <text evidence="2">The sequence shown here is derived from an EMBL/GenBank/DDBJ whole genome shotgun (WGS) entry which is preliminary data.</text>
</comment>
<sequence length="343" mass="37773">MKNSTLISSLLLSIFISSSALAVSLPPDGSLERSGPPTPPSSSIKGLRIVAGNGTSNTSIYANGNMQAKLNVFYDIESGDSLKNISIKELYTAATLSQWNVTDIKNQHFSNDLISRSSGPQNLSQSYLTKYLTTNSQDIVSACVELTTRNGSFKSTCDGDSNQSFVRIEALEDQSFTVADWDKNLHTKMKNSLGHESWLRGYTPPNGRKIAYVDYKGSYARNGRTPNHAKVIFASPSYNSTVRKGQSTLYVFKPNTGVTSKTFYYGAISGNNKQYKTYTVNNSGNTTNSLVFVTNYIWNYKYAISLNPIHASTYFIGSIDVYDTYGSKTTFRFSRDGLGVNII</sequence>
<evidence type="ECO:0000256" key="1">
    <source>
        <dbReference type="SAM" id="SignalP"/>
    </source>
</evidence>
<dbReference type="RefSeq" id="WP_017021590.1">
    <property type="nucleotide sequence ID" value="NZ_AJYJ02000098.1"/>
</dbReference>
<proteinExistence type="predicted"/>